<reference evidence="2" key="1">
    <citation type="journal article" date="2019" name="Int. J. Syst. Evol. Microbiol.">
        <title>The Global Catalogue of Microorganisms (GCM) 10K type strain sequencing project: providing services to taxonomists for standard genome sequencing and annotation.</title>
        <authorList>
            <consortium name="The Broad Institute Genomics Platform"/>
            <consortium name="The Broad Institute Genome Sequencing Center for Infectious Disease"/>
            <person name="Wu L."/>
            <person name="Ma J."/>
        </authorList>
    </citation>
    <scope>NUCLEOTIDE SEQUENCE [LARGE SCALE GENOMIC DNA]</scope>
    <source>
        <strain evidence="2">CGMCC 1.18575</strain>
    </source>
</reference>
<evidence type="ECO:0000313" key="2">
    <source>
        <dbReference type="Proteomes" id="UP001596113"/>
    </source>
</evidence>
<protein>
    <submittedName>
        <fullName evidence="1">Uncharacterized protein</fullName>
    </submittedName>
</protein>
<gene>
    <name evidence="1" type="ORF">ACFPOF_03895</name>
</gene>
<accession>A0ABW0HNC3</accession>
<evidence type="ECO:0000313" key="1">
    <source>
        <dbReference type="EMBL" id="MFC5401868.1"/>
    </source>
</evidence>
<name>A0ABW0HNC3_9BACL</name>
<keyword evidence="2" id="KW-1185">Reference proteome</keyword>
<sequence length="146" mass="15295">MGTFLDLRSSMNSNQTGAPMTPITATPVLFGVIGLQTKNVVNKVITLTGMVGVSSLVVGSTFAIQICRGTTVYNPANVIYTMIQSVRLSAFSDTYAFTAQDLLAPAAAETIYSSFIFGGSLLGLLFTGERTGPEVFWGVAEQGAPG</sequence>
<dbReference type="RefSeq" id="WP_378129792.1">
    <property type="nucleotide sequence ID" value="NZ_JBHSMI010000008.1"/>
</dbReference>
<proteinExistence type="predicted"/>
<dbReference type="EMBL" id="JBHSMI010000008">
    <property type="protein sequence ID" value="MFC5401868.1"/>
    <property type="molecule type" value="Genomic_DNA"/>
</dbReference>
<dbReference type="Proteomes" id="UP001596113">
    <property type="component" value="Unassembled WGS sequence"/>
</dbReference>
<organism evidence="1 2">
    <name type="scientific">Cohnella soli</name>
    <dbReference type="NCBI Taxonomy" id="425005"/>
    <lineage>
        <taxon>Bacteria</taxon>
        <taxon>Bacillati</taxon>
        <taxon>Bacillota</taxon>
        <taxon>Bacilli</taxon>
        <taxon>Bacillales</taxon>
        <taxon>Paenibacillaceae</taxon>
        <taxon>Cohnella</taxon>
    </lineage>
</organism>
<comment type="caution">
    <text evidence="1">The sequence shown here is derived from an EMBL/GenBank/DDBJ whole genome shotgun (WGS) entry which is preliminary data.</text>
</comment>